<gene>
    <name evidence="1" type="ORF">I4F81_011222</name>
</gene>
<proteinExistence type="predicted"/>
<reference evidence="1" key="1">
    <citation type="submission" date="2019-11" db="EMBL/GenBank/DDBJ databases">
        <title>Nori genome reveals adaptations in red seaweeds to the harsh intertidal environment.</title>
        <authorList>
            <person name="Wang D."/>
            <person name="Mao Y."/>
        </authorList>
    </citation>
    <scope>NUCLEOTIDE SEQUENCE</scope>
    <source>
        <tissue evidence="1">Gametophyte</tissue>
    </source>
</reference>
<keyword evidence="2" id="KW-1185">Reference proteome</keyword>
<organism evidence="1 2">
    <name type="scientific">Pyropia yezoensis</name>
    <name type="common">Susabi-nori</name>
    <name type="synonym">Porphyra yezoensis</name>
    <dbReference type="NCBI Taxonomy" id="2788"/>
    <lineage>
        <taxon>Eukaryota</taxon>
        <taxon>Rhodophyta</taxon>
        <taxon>Bangiophyceae</taxon>
        <taxon>Bangiales</taxon>
        <taxon>Bangiaceae</taxon>
        <taxon>Pyropia</taxon>
    </lineage>
</organism>
<evidence type="ECO:0000313" key="1">
    <source>
        <dbReference type="EMBL" id="KAK1868739.1"/>
    </source>
</evidence>
<comment type="caution">
    <text evidence="1">The sequence shown here is derived from an EMBL/GenBank/DDBJ whole genome shotgun (WGS) entry which is preliminary data.</text>
</comment>
<protein>
    <submittedName>
        <fullName evidence="1">Uncharacterized protein</fullName>
    </submittedName>
</protein>
<dbReference type="Proteomes" id="UP000798662">
    <property type="component" value="Chromosome 3"/>
</dbReference>
<sequence length="761" mass="77234">MLRATTAAAIAAAPRARVRPLPPAAAAAEAATAAAAVAAVRSGAAGWGTLFTPRMLSADWVAGDGGGRWGAPVIGPHEPLSLAPSASALHYALQVFDGFKAYRGVDDRMRLVRPDINLRRLATSAQRLTLPAYPPDALLPLITQLVSLDAPLWCPPAAAGGAGNTPAGREGATSHSAAGGGSAAAPSAPATASAGAAAVAAAAAAPTSLYLRPVILSTDAKLGVATPRSALLYVIASPVASYFGRASGAGLKLLADTTVARAARGGTGAVKAGANYAGTIAPAAAAAADHGCDQMLWVGEDGAVAECGMMNFFAVYASGEVVTPALDGTILPGVTRQCVLELVHGLRRSDRGGGSDTWRAVEATLPLATLLADVQAGQVVEMFGTGTAASVLPVSVIRAGGRDYAVEGGGVGLGDHLRAALDAIATGRTADAAGAHPWTVLVGEEGARGGRRWASMGGRGGGGTAPPPLRHGGGGIALVAQAEQGRGGGGAGVRAGEGAQRVAARGRRGGRRCPPTHCKRAKGGLPGEGLRRRSIGGEGGGGVEGMGAAAPLTCTAAAGTAAVPSPPRRVRLEEANKGTGAAAAARRPLRAPRHPTCVNNRLHQQPWRHAAAAPARPVPASRVARGASRRHPLFARCPAQKPAPAPRPLSDGHLLVTGIHSSGWGRPPPRPPFPLHPLRPPPPPPPPAAASASAPPTRRKTPRPPPRPRPPRDQRRRARGGPPRAPPTACCRRRWWRQRSRRRASGPAPPLPRKQHRGGWR</sequence>
<name>A0ACC3CEY6_PYRYE</name>
<dbReference type="EMBL" id="CM020620">
    <property type="protein sequence ID" value="KAK1868739.1"/>
    <property type="molecule type" value="Genomic_DNA"/>
</dbReference>
<accession>A0ACC3CEY6</accession>
<evidence type="ECO:0000313" key="2">
    <source>
        <dbReference type="Proteomes" id="UP000798662"/>
    </source>
</evidence>